<gene>
    <name evidence="3" type="ORF">A3D49_02170</name>
</gene>
<evidence type="ECO:0000256" key="1">
    <source>
        <dbReference type="SAM" id="Phobius"/>
    </source>
</evidence>
<dbReference type="Proteomes" id="UP000177279">
    <property type="component" value="Unassembled WGS sequence"/>
</dbReference>
<feature type="transmembrane region" description="Helical" evidence="1">
    <location>
        <begin position="163"/>
        <end position="184"/>
    </location>
</feature>
<dbReference type="InterPro" id="IPR036366">
    <property type="entry name" value="PGBDSf"/>
</dbReference>
<proteinExistence type="predicted"/>
<evidence type="ECO:0000259" key="2">
    <source>
        <dbReference type="Pfam" id="PF01471"/>
    </source>
</evidence>
<protein>
    <recommendedName>
        <fullName evidence="2">Peptidoglycan binding-like domain-containing protein</fullName>
    </recommendedName>
</protein>
<sequence>MRIGYVNDPANVARLQVFLNIYEGSNLAVTGVFDEATFQAVEAFQLKYKDDILTPWGINQPTGYVYIRTLGKINQILCGTGIQAVTPAKVIKDIKPQVLGKEAGGYKEGAGTSTLSSVPIIGSAGSPPSKGQKFDDGGGGYVENIAAALFTWPSGGREIMKSLYELLLILIVLYILGSVLESVLYKDKLEEGKNVPENISKKFYAKWWTIAAGLLVSLGGAYYLKEWQLLMPLLVALLVVIAWILTRPAKTKEMEKETVKETKTQTIMVTEKGEKK</sequence>
<name>A0A1G2TI73_9BACT</name>
<reference evidence="3 4" key="1">
    <citation type="journal article" date="2016" name="Nat. Commun.">
        <title>Thousands of microbial genomes shed light on interconnected biogeochemical processes in an aquifer system.</title>
        <authorList>
            <person name="Anantharaman K."/>
            <person name="Brown C.T."/>
            <person name="Hug L.A."/>
            <person name="Sharon I."/>
            <person name="Castelle C.J."/>
            <person name="Probst A.J."/>
            <person name="Thomas B.C."/>
            <person name="Singh A."/>
            <person name="Wilkins M.J."/>
            <person name="Karaoz U."/>
            <person name="Brodie E.L."/>
            <person name="Williams K.H."/>
            <person name="Hubbard S.S."/>
            <person name="Banfield J.F."/>
        </authorList>
    </citation>
    <scope>NUCLEOTIDE SEQUENCE [LARGE SCALE GENOMIC DNA]</scope>
</reference>
<dbReference type="EMBL" id="MHVS01000003">
    <property type="protein sequence ID" value="OHA96892.1"/>
    <property type="molecule type" value="Genomic_DNA"/>
</dbReference>
<dbReference type="AlphaFoldDB" id="A0A1G2TI73"/>
<comment type="caution">
    <text evidence="3">The sequence shown here is derived from an EMBL/GenBank/DDBJ whole genome shotgun (WGS) entry which is preliminary data.</text>
</comment>
<dbReference type="Gene3D" id="1.10.101.10">
    <property type="entry name" value="PGBD-like superfamily/PGBD"/>
    <property type="match status" value="1"/>
</dbReference>
<organism evidence="3 4">
    <name type="scientific">Candidatus Zambryskibacteria bacterium RIFCSPHIGHO2_02_FULL_43_37</name>
    <dbReference type="NCBI Taxonomy" id="1802749"/>
    <lineage>
        <taxon>Bacteria</taxon>
        <taxon>Candidatus Zambryskiibacteriota</taxon>
    </lineage>
</organism>
<evidence type="ECO:0000313" key="4">
    <source>
        <dbReference type="Proteomes" id="UP000177279"/>
    </source>
</evidence>
<feature type="transmembrane region" description="Helical" evidence="1">
    <location>
        <begin position="205"/>
        <end position="223"/>
    </location>
</feature>
<evidence type="ECO:0000313" key="3">
    <source>
        <dbReference type="EMBL" id="OHA96892.1"/>
    </source>
</evidence>
<keyword evidence="1" id="KW-1133">Transmembrane helix</keyword>
<dbReference type="InterPro" id="IPR002477">
    <property type="entry name" value="Peptidoglycan-bd-like"/>
</dbReference>
<dbReference type="SUPFAM" id="SSF47090">
    <property type="entry name" value="PGBD-like"/>
    <property type="match status" value="1"/>
</dbReference>
<dbReference type="InterPro" id="IPR036365">
    <property type="entry name" value="PGBD-like_sf"/>
</dbReference>
<keyword evidence="1" id="KW-0812">Transmembrane</keyword>
<feature type="domain" description="Peptidoglycan binding-like" evidence="2">
    <location>
        <begin position="10"/>
        <end position="48"/>
    </location>
</feature>
<feature type="transmembrane region" description="Helical" evidence="1">
    <location>
        <begin position="229"/>
        <end position="246"/>
    </location>
</feature>
<keyword evidence="1" id="KW-0472">Membrane</keyword>
<dbReference type="Pfam" id="PF01471">
    <property type="entry name" value="PG_binding_1"/>
    <property type="match status" value="1"/>
</dbReference>
<accession>A0A1G2TI73</accession>